<evidence type="ECO:0000313" key="2">
    <source>
        <dbReference type="Proteomes" id="UP000800094"/>
    </source>
</evidence>
<gene>
    <name evidence="1" type="ORF">BU26DRAFT_522721</name>
</gene>
<organism evidence="1 2">
    <name type="scientific">Trematosphaeria pertusa</name>
    <dbReference type="NCBI Taxonomy" id="390896"/>
    <lineage>
        <taxon>Eukaryota</taxon>
        <taxon>Fungi</taxon>
        <taxon>Dikarya</taxon>
        <taxon>Ascomycota</taxon>
        <taxon>Pezizomycotina</taxon>
        <taxon>Dothideomycetes</taxon>
        <taxon>Pleosporomycetidae</taxon>
        <taxon>Pleosporales</taxon>
        <taxon>Massarineae</taxon>
        <taxon>Trematosphaeriaceae</taxon>
        <taxon>Trematosphaeria</taxon>
    </lineage>
</organism>
<name>A0A6A6I4Z8_9PLEO</name>
<evidence type="ECO:0000313" key="1">
    <source>
        <dbReference type="EMBL" id="KAF2245032.1"/>
    </source>
</evidence>
<dbReference type="OrthoDB" id="3016366at2759"/>
<accession>A0A6A6I4Z8</accession>
<dbReference type="GeneID" id="54583182"/>
<dbReference type="RefSeq" id="XP_033680036.1">
    <property type="nucleotide sequence ID" value="XM_033829852.1"/>
</dbReference>
<dbReference type="AlphaFoldDB" id="A0A6A6I4Z8"/>
<proteinExistence type="predicted"/>
<dbReference type="EMBL" id="ML987202">
    <property type="protein sequence ID" value="KAF2245032.1"/>
    <property type="molecule type" value="Genomic_DNA"/>
</dbReference>
<protein>
    <submittedName>
        <fullName evidence="1">Uncharacterized protein</fullName>
    </submittedName>
</protein>
<keyword evidence="2" id="KW-1185">Reference proteome</keyword>
<reference evidence="1" key="1">
    <citation type="journal article" date="2020" name="Stud. Mycol.">
        <title>101 Dothideomycetes genomes: a test case for predicting lifestyles and emergence of pathogens.</title>
        <authorList>
            <person name="Haridas S."/>
            <person name="Albert R."/>
            <person name="Binder M."/>
            <person name="Bloem J."/>
            <person name="Labutti K."/>
            <person name="Salamov A."/>
            <person name="Andreopoulos B."/>
            <person name="Baker S."/>
            <person name="Barry K."/>
            <person name="Bills G."/>
            <person name="Bluhm B."/>
            <person name="Cannon C."/>
            <person name="Castanera R."/>
            <person name="Culley D."/>
            <person name="Daum C."/>
            <person name="Ezra D."/>
            <person name="Gonzalez J."/>
            <person name="Henrissat B."/>
            <person name="Kuo A."/>
            <person name="Liang C."/>
            <person name="Lipzen A."/>
            <person name="Lutzoni F."/>
            <person name="Magnuson J."/>
            <person name="Mondo S."/>
            <person name="Nolan M."/>
            <person name="Ohm R."/>
            <person name="Pangilinan J."/>
            <person name="Park H.-J."/>
            <person name="Ramirez L."/>
            <person name="Alfaro M."/>
            <person name="Sun H."/>
            <person name="Tritt A."/>
            <person name="Yoshinaga Y."/>
            <person name="Zwiers L.-H."/>
            <person name="Turgeon B."/>
            <person name="Goodwin S."/>
            <person name="Spatafora J."/>
            <person name="Crous P."/>
            <person name="Grigoriev I."/>
        </authorList>
    </citation>
    <scope>NUCLEOTIDE SEQUENCE</scope>
    <source>
        <strain evidence="1">CBS 122368</strain>
    </source>
</reference>
<dbReference type="Proteomes" id="UP000800094">
    <property type="component" value="Unassembled WGS sequence"/>
</dbReference>
<sequence length="166" mass="18354">MSLSNLQVNGLYVILFLRTSPHTPNNFHWGLYLHGDATQGGTKYHIKQQGSGWIADHGKTAGVFKSFLLVGLFQIATIPTGWKGHADQQFRTYDSSLNSSPNITCRVWLLWVLALLQKEVNGYKLLKCADLSALEAEIIAWGNENAASADLNLQPRPVAVSKYIQG</sequence>